<protein>
    <submittedName>
        <fullName evidence="2">NanoRNase/pAp phosphatase (C-di-AMP/oligoRNAs hydrolase)</fullName>
    </submittedName>
</protein>
<feature type="compositionally biased region" description="Basic and acidic residues" evidence="1">
    <location>
        <begin position="1"/>
        <end position="13"/>
    </location>
</feature>
<keyword evidence="3" id="KW-1185">Reference proteome</keyword>
<name>A0A7W0HJG1_9BACT</name>
<dbReference type="Gene3D" id="3.90.1640.10">
    <property type="entry name" value="inorganic pyrophosphatase (n-terminal core)"/>
    <property type="match status" value="1"/>
</dbReference>
<dbReference type="SUPFAM" id="SSF64182">
    <property type="entry name" value="DHH phosphoesterases"/>
    <property type="match status" value="1"/>
</dbReference>
<sequence>MQTKKTEKTDPDPTRGAGPDMAAALDSFRGQKHAVVLQEFPDPDAIACGFAHQIISREFDIQADIYYCGRISHQQNIALVKLMGIELIRCEGSIDLKSYDGAVFLDNQGTTAGPLLDSLEKAGVSPLIIVDHHEPQDRLKAQFKDIRPKIGAASSIYAQYLENGIMEMNTSDKNHILMATALTHGIITDTTGFINAREQDFHAAAFLSAYQDRDLLSRIMNQARSRQTMKVIHKALGSREIVQNFCFAGVGYLRAEDRDAIPQAADFLLTEENVHTAIVYGIVTGDSWEEAVIGSMRTNRITIDPDQFIKEVFGKDASGKYFGGGKMSAGGFHIPVGFLSGSGDQDFQQHKWNVFNEQIKQKIFDKIGVKADEKKEE</sequence>
<dbReference type="PANTHER" id="PTHR47618:SF1">
    <property type="entry name" value="BIFUNCTIONAL OLIGORIBONUCLEASE AND PAP PHOSPHATASE NRNA"/>
    <property type="match status" value="1"/>
</dbReference>
<feature type="region of interest" description="Disordered" evidence="1">
    <location>
        <begin position="1"/>
        <end position="20"/>
    </location>
</feature>
<evidence type="ECO:0000313" key="2">
    <source>
        <dbReference type="EMBL" id="MBA2880174.1"/>
    </source>
</evidence>
<dbReference type="InterPro" id="IPR051319">
    <property type="entry name" value="Oligoribo/pAp-PDE_c-di-AMP_PDE"/>
</dbReference>
<keyword evidence="2" id="KW-0378">Hydrolase</keyword>
<dbReference type="RefSeq" id="WP_181549834.1">
    <property type="nucleotide sequence ID" value="NZ_JACDUS010000001.1"/>
</dbReference>
<comment type="caution">
    <text evidence="2">The sequence shown here is derived from an EMBL/GenBank/DDBJ whole genome shotgun (WGS) entry which is preliminary data.</text>
</comment>
<proteinExistence type="predicted"/>
<evidence type="ECO:0000256" key="1">
    <source>
        <dbReference type="SAM" id="MobiDB-lite"/>
    </source>
</evidence>
<dbReference type="GO" id="GO:0016787">
    <property type="term" value="F:hydrolase activity"/>
    <property type="evidence" value="ECO:0007669"/>
    <property type="project" value="UniProtKB-KW"/>
</dbReference>
<dbReference type="PANTHER" id="PTHR47618">
    <property type="entry name" value="BIFUNCTIONAL OLIGORIBONUCLEASE AND PAP PHOSPHATASE NRNA"/>
    <property type="match status" value="1"/>
</dbReference>
<dbReference type="AlphaFoldDB" id="A0A7W0HJG1"/>
<dbReference type="EMBL" id="JACDUS010000001">
    <property type="protein sequence ID" value="MBA2880174.1"/>
    <property type="molecule type" value="Genomic_DNA"/>
</dbReference>
<evidence type="ECO:0000313" key="3">
    <source>
        <dbReference type="Proteomes" id="UP000525298"/>
    </source>
</evidence>
<dbReference type="Proteomes" id="UP000525298">
    <property type="component" value="Unassembled WGS sequence"/>
</dbReference>
<accession>A0A7W0HJG1</accession>
<organism evidence="2 3">
    <name type="scientific">Desulfosalsimonas propionicica</name>
    <dbReference type="NCBI Taxonomy" id="332175"/>
    <lineage>
        <taxon>Bacteria</taxon>
        <taxon>Pseudomonadati</taxon>
        <taxon>Thermodesulfobacteriota</taxon>
        <taxon>Desulfobacteria</taxon>
        <taxon>Desulfobacterales</taxon>
        <taxon>Desulfosalsimonadaceae</taxon>
        <taxon>Desulfosalsimonas</taxon>
    </lineage>
</organism>
<gene>
    <name evidence="2" type="ORF">HNR65_000481</name>
</gene>
<dbReference type="InterPro" id="IPR038763">
    <property type="entry name" value="DHH_sf"/>
</dbReference>
<reference evidence="2 3" key="1">
    <citation type="submission" date="2020-07" db="EMBL/GenBank/DDBJ databases">
        <title>Genomic Encyclopedia of Type Strains, Phase IV (KMG-IV): sequencing the most valuable type-strain genomes for metagenomic binning, comparative biology and taxonomic classification.</title>
        <authorList>
            <person name="Goeker M."/>
        </authorList>
    </citation>
    <scope>NUCLEOTIDE SEQUENCE [LARGE SCALE GENOMIC DNA]</scope>
    <source>
        <strain evidence="2 3">DSM 17721</strain>
    </source>
</reference>